<comment type="caution">
    <text evidence="1">The sequence shown here is derived from an EMBL/GenBank/DDBJ whole genome shotgun (WGS) entry which is preliminary data.</text>
</comment>
<sequence>MRSIERQKYNSTTQTNPESHNSRFRLYYCNLQYLIVSANFNIGAHEDGRNASVEWMLDYFAYVLEIPINLLGMYKNFPISMRTFTYIGKSTSSSVRFSHSGMKS</sequence>
<evidence type="ECO:0000313" key="2">
    <source>
        <dbReference type="Proteomes" id="UP001055811"/>
    </source>
</evidence>
<proteinExistence type="predicted"/>
<dbReference type="Proteomes" id="UP001055811">
    <property type="component" value="Linkage Group LG01"/>
</dbReference>
<organism evidence="1 2">
    <name type="scientific">Cichorium intybus</name>
    <name type="common">Chicory</name>
    <dbReference type="NCBI Taxonomy" id="13427"/>
    <lineage>
        <taxon>Eukaryota</taxon>
        <taxon>Viridiplantae</taxon>
        <taxon>Streptophyta</taxon>
        <taxon>Embryophyta</taxon>
        <taxon>Tracheophyta</taxon>
        <taxon>Spermatophyta</taxon>
        <taxon>Magnoliopsida</taxon>
        <taxon>eudicotyledons</taxon>
        <taxon>Gunneridae</taxon>
        <taxon>Pentapetalae</taxon>
        <taxon>asterids</taxon>
        <taxon>campanulids</taxon>
        <taxon>Asterales</taxon>
        <taxon>Asteraceae</taxon>
        <taxon>Cichorioideae</taxon>
        <taxon>Cichorieae</taxon>
        <taxon>Cichoriinae</taxon>
        <taxon>Cichorium</taxon>
    </lineage>
</organism>
<reference evidence="1 2" key="2">
    <citation type="journal article" date="2022" name="Mol. Ecol. Resour.">
        <title>The genomes of chicory, endive, great burdock and yacon provide insights into Asteraceae paleo-polyploidization history and plant inulin production.</title>
        <authorList>
            <person name="Fan W."/>
            <person name="Wang S."/>
            <person name="Wang H."/>
            <person name="Wang A."/>
            <person name="Jiang F."/>
            <person name="Liu H."/>
            <person name="Zhao H."/>
            <person name="Xu D."/>
            <person name="Zhang Y."/>
        </authorList>
    </citation>
    <scope>NUCLEOTIDE SEQUENCE [LARGE SCALE GENOMIC DNA]</scope>
    <source>
        <strain evidence="2">cv. Punajuju</strain>
        <tissue evidence="1">Leaves</tissue>
    </source>
</reference>
<dbReference type="EMBL" id="CM042009">
    <property type="protein sequence ID" value="KAI3792658.1"/>
    <property type="molecule type" value="Genomic_DNA"/>
</dbReference>
<name>A0ACB9HB36_CICIN</name>
<reference evidence="2" key="1">
    <citation type="journal article" date="2022" name="Mol. Ecol. Resour.">
        <title>The genomes of chicory, endive, great burdock and yacon provide insights into Asteraceae palaeo-polyploidization history and plant inulin production.</title>
        <authorList>
            <person name="Fan W."/>
            <person name="Wang S."/>
            <person name="Wang H."/>
            <person name="Wang A."/>
            <person name="Jiang F."/>
            <person name="Liu H."/>
            <person name="Zhao H."/>
            <person name="Xu D."/>
            <person name="Zhang Y."/>
        </authorList>
    </citation>
    <scope>NUCLEOTIDE SEQUENCE [LARGE SCALE GENOMIC DNA]</scope>
    <source>
        <strain evidence="2">cv. Punajuju</strain>
    </source>
</reference>
<protein>
    <submittedName>
        <fullName evidence="1">Uncharacterized protein</fullName>
    </submittedName>
</protein>
<gene>
    <name evidence="1" type="ORF">L2E82_06545</name>
</gene>
<keyword evidence="2" id="KW-1185">Reference proteome</keyword>
<accession>A0ACB9HB36</accession>
<evidence type="ECO:0000313" key="1">
    <source>
        <dbReference type="EMBL" id="KAI3792658.1"/>
    </source>
</evidence>